<name>A0ABV6GY60_9PAST</name>
<organism evidence="2 3">
    <name type="scientific">Gallibacterium trehalosifermentans</name>
    <dbReference type="NCBI Taxonomy" id="516935"/>
    <lineage>
        <taxon>Bacteria</taxon>
        <taxon>Pseudomonadati</taxon>
        <taxon>Pseudomonadota</taxon>
        <taxon>Gammaproteobacteria</taxon>
        <taxon>Pasteurellales</taxon>
        <taxon>Pasteurellaceae</taxon>
        <taxon>Gallibacterium</taxon>
    </lineage>
</organism>
<gene>
    <name evidence="2" type="ORF">ACFFHK_01025</name>
</gene>
<dbReference type="EMBL" id="JBHLWB010000001">
    <property type="protein sequence ID" value="MFC0308288.1"/>
    <property type="molecule type" value="Genomic_DNA"/>
</dbReference>
<sequence>MQMQAHSMFNMEQQKYSYLPLPLYDDYPRKEFFNKQSDIHYRMDLNLYCIQKPQETFFMRVKNENLAAWGIDIGDMLIIEKTTNLQLGDLVVIEQEQGLQLYEFFAKQDGKFVFFSLDSRYPNISVTQLTALNLQGVVVSTIHRLQKRRVA</sequence>
<dbReference type="Gene3D" id="2.10.109.10">
    <property type="entry name" value="Umud Fragment, subunit A"/>
    <property type="match status" value="1"/>
</dbReference>
<accession>A0ABV6GY60</accession>
<dbReference type="Proteomes" id="UP001589767">
    <property type="component" value="Unassembled WGS sequence"/>
</dbReference>
<dbReference type="Pfam" id="PF00717">
    <property type="entry name" value="Peptidase_S24"/>
    <property type="match status" value="1"/>
</dbReference>
<evidence type="ECO:0000313" key="2">
    <source>
        <dbReference type="EMBL" id="MFC0308288.1"/>
    </source>
</evidence>
<evidence type="ECO:0000259" key="1">
    <source>
        <dbReference type="Pfam" id="PF00717"/>
    </source>
</evidence>
<dbReference type="InterPro" id="IPR036286">
    <property type="entry name" value="LexA/Signal_pep-like_sf"/>
</dbReference>
<dbReference type="InterPro" id="IPR015927">
    <property type="entry name" value="Peptidase_S24_S26A/B/C"/>
</dbReference>
<proteinExistence type="predicted"/>
<dbReference type="SUPFAM" id="SSF51306">
    <property type="entry name" value="LexA/Signal peptidase"/>
    <property type="match status" value="1"/>
</dbReference>
<keyword evidence="3" id="KW-1185">Reference proteome</keyword>
<evidence type="ECO:0000313" key="3">
    <source>
        <dbReference type="Proteomes" id="UP001589767"/>
    </source>
</evidence>
<feature type="domain" description="Peptidase S24/S26A/S26B/S26C" evidence="1">
    <location>
        <begin position="37"/>
        <end position="139"/>
    </location>
</feature>
<comment type="caution">
    <text evidence="2">The sequence shown here is derived from an EMBL/GenBank/DDBJ whole genome shotgun (WGS) entry which is preliminary data.</text>
</comment>
<protein>
    <submittedName>
        <fullName evidence="2">LexA family protein</fullName>
    </submittedName>
</protein>
<reference evidence="2 3" key="1">
    <citation type="submission" date="2024-09" db="EMBL/GenBank/DDBJ databases">
        <authorList>
            <person name="Sun Q."/>
            <person name="Mori K."/>
        </authorList>
    </citation>
    <scope>NUCLEOTIDE SEQUENCE [LARGE SCALE GENOMIC DNA]</scope>
    <source>
        <strain evidence="2 3">CCM 7539</strain>
    </source>
</reference>
<dbReference type="RefSeq" id="WP_382367965.1">
    <property type="nucleotide sequence ID" value="NZ_JBHLWB010000001.1"/>
</dbReference>